<dbReference type="Gene3D" id="3.50.30.40">
    <property type="entry name" value="Ribonuclease E inhibitor RraA/RraA-like"/>
    <property type="match status" value="1"/>
</dbReference>
<dbReference type="PANTHER" id="PTHR33254">
    <property type="entry name" value="4-HYDROXY-4-METHYL-2-OXOGLUTARATE ALDOLASE 3-RELATED"/>
    <property type="match status" value="1"/>
</dbReference>
<comment type="caution">
    <text evidence="6">The sequence shown here is derived from an EMBL/GenBank/DDBJ whole genome shotgun (WGS) entry which is preliminary data.</text>
</comment>
<dbReference type="GO" id="GO:0046872">
    <property type="term" value="F:metal ion binding"/>
    <property type="evidence" value="ECO:0007669"/>
    <property type="project" value="UniProtKB-KW"/>
</dbReference>
<evidence type="ECO:0000256" key="3">
    <source>
        <dbReference type="ARBA" id="ARBA00029596"/>
    </source>
</evidence>
<feature type="binding site" evidence="5">
    <location>
        <position position="134"/>
    </location>
    <ligand>
        <name>Mg(2+)</name>
        <dbReference type="ChEBI" id="CHEBI:18420"/>
    </ligand>
</feature>
<gene>
    <name evidence="6" type="ORF">EQG79_01190</name>
</gene>
<dbReference type="Proteomes" id="UP000290407">
    <property type="component" value="Unassembled WGS sequence"/>
</dbReference>
<evidence type="ECO:0000256" key="5">
    <source>
        <dbReference type="PIRSR" id="PIRSR605493-1"/>
    </source>
</evidence>
<dbReference type="Pfam" id="PF03737">
    <property type="entry name" value="RraA-like"/>
    <property type="match status" value="1"/>
</dbReference>
<keyword evidence="7" id="KW-1185">Reference proteome</keyword>
<dbReference type="AlphaFoldDB" id="A0A4Q2USP5"/>
<protein>
    <recommendedName>
        <fullName evidence="2">Putative 4-hydroxy-4-methyl-2-oxoglutarate aldolase</fullName>
    </recommendedName>
    <alternativeName>
        <fullName evidence="3">Regulator of ribonuclease activity homolog</fullName>
    </alternativeName>
    <alternativeName>
        <fullName evidence="4">RraA-like protein</fullName>
    </alternativeName>
</protein>
<feature type="binding site" evidence="5">
    <location>
        <position position="133"/>
    </location>
    <ligand>
        <name>substrate</name>
    </ligand>
</feature>
<dbReference type="InterPro" id="IPR036704">
    <property type="entry name" value="RraA/RraA-like_sf"/>
</dbReference>
<sequence>MEIIANDYPVRKHFVDYDTAEVAYRYKKLYAALISDALEGLGYHNQCMSSGIYPLVHTMKVAGPAFTAHGIATPSRDHKVHDIRLGMFKSMTDGVVQIRDTQGDTSCGQFGEISATAAAAAGCVGAVIDGSTRDSNYLIDMGFPTFCRFRNPVEAFGRFMVVDYQIPIYVKGMSGQLQVNPGDYIFGDNDGVVVVPQELTIKVLEIAEQAFADEAQSRQAMATGRDPFEVYQEFGRF</sequence>
<proteinExistence type="predicted"/>
<evidence type="ECO:0000256" key="4">
    <source>
        <dbReference type="ARBA" id="ARBA00030169"/>
    </source>
</evidence>
<dbReference type="InterPro" id="IPR005493">
    <property type="entry name" value="RraA/RraA-like"/>
</dbReference>
<keyword evidence="5" id="KW-0460">Magnesium</keyword>
<comment type="cofactor">
    <cofactor evidence="5">
        <name>Mg(2+)</name>
        <dbReference type="ChEBI" id="CHEBI:18420"/>
    </cofactor>
</comment>
<accession>A0A4Q2USP5</accession>
<reference evidence="6 7" key="1">
    <citation type="submission" date="2019-01" db="EMBL/GenBank/DDBJ databases">
        <title>Spirosoma flava sp. nov., a propanil-degrading bacterium isolated from herbicide-contaminated soil.</title>
        <authorList>
            <person name="Zhang L."/>
            <person name="Jiang J.-D."/>
        </authorList>
    </citation>
    <scope>NUCLEOTIDE SEQUENCE [LARGE SCALE GENOMIC DNA]</scope>
    <source>
        <strain evidence="6 7">TY50</strain>
    </source>
</reference>
<dbReference type="GO" id="GO:0047443">
    <property type="term" value="F:4-hydroxy-4-methyl-2-oxoglutarate aldolase activity"/>
    <property type="evidence" value="ECO:0007669"/>
    <property type="project" value="TreeGrafter"/>
</dbReference>
<name>A0A4Q2USP5_9BACT</name>
<evidence type="ECO:0000256" key="2">
    <source>
        <dbReference type="ARBA" id="ARBA00016549"/>
    </source>
</evidence>
<dbReference type="SUPFAM" id="SSF89562">
    <property type="entry name" value="RraA-like"/>
    <property type="match status" value="1"/>
</dbReference>
<keyword evidence="5" id="KW-0479">Metal-binding</keyword>
<comment type="cofactor">
    <cofactor evidence="1">
        <name>a divalent metal cation</name>
        <dbReference type="ChEBI" id="CHEBI:60240"/>
    </cofactor>
</comment>
<dbReference type="RefSeq" id="WP_077919978.1">
    <property type="nucleotide sequence ID" value="NZ_SBLB01000001.1"/>
</dbReference>
<dbReference type="EMBL" id="SBLB01000001">
    <property type="protein sequence ID" value="RYC70795.1"/>
    <property type="molecule type" value="Genomic_DNA"/>
</dbReference>
<evidence type="ECO:0000256" key="1">
    <source>
        <dbReference type="ARBA" id="ARBA00001968"/>
    </source>
</evidence>
<dbReference type="CDD" id="cd16841">
    <property type="entry name" value="RraA_family"/>
    <property type="match status" value="1"/>
</dbReference>
<organism evidence="6 7">
    <name type="scientific">Spirosoma sordidisoli</name>
    <dbReference type="NCBI Taxonomy" id="2502893"/>
    <lineage>
        <taxon>Bacteria</taxon>
        <taxon>Pseudomonadati</taxon>
        <taxon>Bacteroidota</taxon>
        <taxon>Cytophagia</taxon>
        <taxon>Cytophagales</taxon>
        <taxon>Cytophagaceae</taxon>
        <taxon>Spirosoma</taxon>
    </lineage>
</organism>
<dbReference type="PANTHER" id="PTHR33254:SF4">
    <property type="entry name" value="4-HYDROXY-4-METHYL-2-OXOGLUTARATE ALDOLASE 3-RELATED"/>
    <property type="match status" value="1"/>
</dbReference>
<evidence type="ECO:0000313" key="6">
    <source>
        <dbReference type="EMBL" id="RYC70795.1"/>
    </source>
</evidence>
<dbReference type="GO" id="GO:0008948">
    <property type="term" value="F:oxaloacetate decarboxylase activity"/>
    <property type="evidence" value="ECO:0007669"/>
    <property type="project" value="TreeGrafter"/>
</dbReference>
<evidence type="ECO:0000313" key="7">
    <source>
        <dbReference type="Proteomes" id="UP000290407"/>
    </source>
</evidence>